<evidence type="ECO:0000313" key="3">
    <source>
        <dbReference type="Proteomes" id="UP000009044"/>
    </source>
</evidence>
<evidence type="ECO:0000256" key="1">
    <source>
        <dbReference type="SAM" id="SignalP"/>
    </source>
</evidence>
<protein>
    <recommendedName>
        <fullName evidence="4">DUF5666 domain-containing protein</fullName>
    </recommendedName>
</protein>
<feature type="chain" id="PRO_5003431445" description="DUF5666 domain-containing protein" evidence="1">
    <location>
        <begin position="24"/>
        <end position="85"/>
    </location>
</feature>
<feature type="signal peptide" evidence="1">
    <location>
        <begin position="1"/>
        <end position="23"/>
    </location>
</feature>
<dbReference type="RefSeq" id="WP_014104066.1">
    <property type="nucleotide sequence ID" value="NC_016027.1"/>
</dbReference>
<keyword evidence="1" id="KW-0732">Signal</keyword>
<dbReference type="AlphaFoldDB" id="G2I261"/>
<organism evidence="2 3">
    <name type="scientific">Komagataeibacter medellinensis (strain NBRC 3288 / BCRC 11682 / LMG 1693 / Kondo 51)</name>
    <name type="common">Gluconacetobacter medellinensis</name>
    <dbReference type="NCBI Taxonomy" id="634177"/>
    <lineage>
        <taxon>Bacteria</taxon>
        <taxon>Pseudomonadati</taxon>
        <taxon>Pseudomonadota</taxon>
        <taxon>Alphaproteobacteria</taxon>
        <taxon>Acetobacterales</taxon>
        <taxon>Acetobacteraceae</taxon>
        <taxon>Komagataeibacter</taxon>
    </lineage>
</organism>
<dbReference type="EMBL" id="AP012159">
    <property type="protein sequence ID" value="BAK82477.1"/>
    <property type="molecule type" value="Genomic_DNA"/>
</dbReference>
<evidence type="ECO:0008006" key="4">
    <source>
        <dbReference type="Google" id="ProtNLM"/>
    </source>
</evidence>
<sequence>MMIRSASILATVAAIALATPAFAQSHPDYCKSVSKVPSGEWKINSDTTVTVGGARVDLKPQSVYRGEIKINEQDVHNEFEKSCGK</sequence>
<dbReference type="Proteomes" id="UP000009044">
    <property type="component" value="Chromosome"/>
</dbReference>
<accession>G2I261</accession>
<dbReference type="PATRIC" id="fig|634177.7.peg.65"/>
<reference evidence="3" key="1">
    <citation type="journal article" date="2011" name="J. Bacteriol.">
        <title>Complete genome sequence of NBRC 3288, a unique cellulose-nonproducing strain of Gluconacetobacter xylinus isolated from vinegar.</title>
        <authorList>
            <person name="Ogino H."/>
            <person name="Azuma Y."/>
            <person name="Hosoyama A."/>
            <person name="Nakazawa H."/>
            <person name="Matsutani M."/>
            <person name="Hasegawa A."/>
            <person name="Otsuyama K."/>
            <person name="Matsushita K."/>
            <person name="Fujita N."/>
            <person name="Shirai M."/>
        </authorList>
    </citation>
    <scope>NUCLEOTIDE SEQUENCE [LARGE SCALE GENOMIC DNA]</scope>
    <source>
        <strain evidence="3">NBRC 3288 / BCRC 11682 / LMG 1693</strain>
    </source>
</reference>
<gene>
    <name evidence="2" type="ordered locus">GLX_00650</name>
</gene>
<dbReference type="STRING" id="634177.GLX_00650"/>
<dbReference type="HOGENOM" id="CLU_2523223_0_0_5"/>
<proteinExistence type="predicted"/>
<evidence type="ECO:0000313" key="2">
    <source>
        <dbReference type="EMBL" id="BAK82477.1"/>
    </source>
</evidence>
<dbReference type="KEGG" id="gxy:GLX_00650"/>
<name>G2I261_KOMMN</name>